<protein>
    <submittedName>
        <fullName evidence="1">Uncharacterized protein</fullName>
    </submittedName>
</protein>
<comment type="caution">
    <text evidence="1">The sequence shown here is derived from an EMBL/GenBank/DDBJ whole genome shotgun (WGS) entry which is preliminary data.</text>
</comment>
<dbReference type="RefSeq" id="WP_033905382.1">
    <property type="nucleotide sequence ID" value="NZ_CP046807.1"/>
</dbReference>
<reference evidence="1 2" key="1">
    <citation type="submission" date="2019-09" db="EMBL/GenBank/DDBJ databases">
        <title>Draft genome sequencing and comparative genomics of hatchery-associated Vibrios.</title>
        <authorList>
            <person name="Kehlet-Delgado H."/>
            <person name="Mueller R.S."/>
        </authorList>
    </citation>
    <scope>NUCLEOTIDE SEQUENCE [LARGE SCALE GENOMIC DNA]</scope>
    <source>
        <strain evidence="1 2">081416A</strain>
    </source>
</reference>
<evidence type="ECO:0000313" key="2">
    <source>
        <dbReference type="Proteomes" id="UP000532247"/>
    </source>
</evidence>
<proteinExistence type="predicted"/>
<dbReference type="AlphaFoldDB" id="A0A7Y4F1C7"/>
<organism evidence="1 2">
    <name type="scientific">Vibrio alginolyticus</name>
    <dbReference type="NCBI Taxonomy" id="663"/>
    <lineage>
        <taxon>Bacteria</taxon>
        <taxon>Pseudomonadati</taxon>
        <taxon>Pseudomonadota</taxon>
        <taxon>Gammaproteobacteria</taxon>
        <taxon>Vibrionales</taxon>
        <taxon>Vibrionaceae</taxon>
        <taxon>Vibrio</taxon>
    </lineage>
</organism>
<evidence type="ECO:0000313" key="1">
    <source>
        <dbReference type="EMBL" id="NOI11785.1"/>
    </source>
</evidence>
<dbReference type="Proteomes" id="UP000532247">
    <property type="component" value="Unassembled WGS sequence"/>
</dbReference>
<gene>
    <name evidence="1" type="ORF">F0254_23485</name>
</gene>
<sequence length="67" mass="8113">MRKPVRKKSIKKTQKNNFEERFSMMVKEYQEAKETLESMEVGSKEYMVQNKLCDKLFSNAERYINKN</sequence>
<name>A0A7Y4F1C7_VIBAL</name>
<accession>A0A7Y4F1C7</accession>
<dbReference type="EMBL" id="VTYF01000022">
    <property type="protein sequence ID" value="NOI11785.1"/>
    <property type="molecule type" value="Genomic_DNA"/>
</dbReference>